<feature type="signal peptide" evidence="1">
    <location>
        <begin position="1"/>
        <end position="20"/>
    </location>
</feature>
<proteinExistence type="predicted"/>
<accession>A0A9P6QRH6</accession>
<keyword evidence="3" id="KW-1185">Reference proteome</keyword>
<dbReference type="AlphaFoldDB" id="A0A9P6QRH6"/>
<keyword evidence="1" id="KW-0732">Signal</keyword>
<dbReference type="OrthoDB" id="2404630at2759"/>
<dbReference type="Proteomes" id="UP000823405">
    <property type="component" value="Unassembled WGS sequence"/>
</dbReference>
<gene>
    <name evidence="2" type="ORF">BGZ97_006250</name>
</gene>
<evidence type="ECO:0000313" key="2">
    <source>
        <dbReference type="EMBL" id="KAG0290163.1"/>
    </source>
</evidence>
<evidence type="ECO:0000313" key="3">
    <source>
        <dbReference type="Proteomes" id="UP000823405"/>
    </source>
</evidence>
<dbReference type="EMBL" id="JAAAIN010002778">
    <property type="protein sequence ID" value="KAG0290163.1"/>
    <property type="molecule type" value="Genomic_DNA"/>
</dbReference>
<name>A0A9P6QRH6_9FUNG</name>
<organism evidence="2 3">
    <name type="scientific">Linnemannia gamsii</name>
    <dbReference type="NCBI Taxonomy" id="64522"/>
    <lineage>
        <taxon>Eukaryota</taxon>
        <taxon>Fungi</taxon>
        <taxon>Fungi incertae sedis</taxon>
        <taxon>Mucoromycota</taxon>
        <taxon>Mortierellomycotina</taxon>
        <taxon>Mortierellomycetes</taxon>
        <taxon>Mortierellales</taxon>
        <taxon>Mortierellaceae</taxon>
        <taxon>Linnemannia</taxon>
    </lineage>
</organism>
<feature type="chain" id="PRO_5040334272" evidence="1">
    <location>
        <begin position="21"/>
        <end position="154"/>
    </location>
</feature>
<protein>
    <submittedName>
        <fullName evidence="2">Uncharacterized protein</fullName>
    </submittedName>
</protein>
<comment type="caution">
    <text evidence="2">The sequence shown here is derived from an EMBL/GenBank/DDBJ whole genome shotgun (WGS) entry which is preliminary data.</text>
</comment>
<evidence type="ECO:0000256" key="1">
    <source>
        <dbReference type="SAM" id="SignalP"/>
    </source>
</evidence>
<reference evidence="2" key="1">
    <citation type="journal article" date="2020" name="Fungal Divers.">
        <title>Resolving the Mortierellaceae phylogeny through synthesis of multi-gene phylogenetics and phylogenomics.</title>
        <authorList>
            <person name="Vandepol N."/>
            <person name="Liber J."/>
            <person name="Desiro A."/>
            <person name="Na H."/>
            <person name="Kennedy M."/>
            <person name="Barry K."/>
            <person name="Grigoriev I.V."/>
            <person name="Miller A.N."/>
            <person name="O'Donnell K."/>
            <person name="Stajich J.E."/>
            <person name="Bonito G."/>
        </authorList>
    </citation>
    <scope>NUCLEOTIDE SEQUENCE</scope>
    <source>
        <strain evidence="2">NVP60</strain>
    </source>
</reference>
<sequence length="154" mass="15856">MRTSTALLATLLVAVATVSAQEPSASQPEKPLPCYEQTCRPLINALAECKITVDTTTGNINFPSTPDPSGTTDKCLCKQSIVDAYDPCYTCGAGASKIQDRFSTLSLVNSCNTNFGANTVIMPGSKPSSASSVRAGSLAATVVAVASVAFMVLA</sequence>